<dbReference type="AlphaFoldDB" id="A0A2S5DD69"/>
<gene>
    <name evidence="1" type="ORF">C2I19_15675</name>
</gene>
<organism evidence="1 2">
    <name type="scientific">Chromobacterium alticapitis</name>
    <dbReference type="NCBI Taxonomy" id="2073169"/>
    <lineage>
        <taxon>Bacteria</taxon>
        <taxon>Pseudomonadati</taxon>
        <taxon>Pseudomonadota</taxon>
        <taxon>Betaproteobacteria</taxon>
        <taxon>Neisseriales</taxon>
        <taxon>Chromobacteriaceae</taxon>
        <taxon>Chromobacterium</taxon>
    </lineage>
</organism>
<sequence length="117" mass="12139">MSTADDRLALVQQNYQAALDDEPHDLAAAETAAQVAAIQANLAAAKQIYYEALEAQLTQAGGDVEQAYLDASTALDAVAQIRGQAAAMPDLISRLNKATQAASRLVAQAKQASAARG</sequence>
<evidence type="ECO:0000313" key="2">
    <source>
        <dbReference type="Proteomes" id="UP000237082"/>
    </source>
</evidence>
<keyword evidence="2" id="KW-1185">Reference proteome</keyword>
<evidence type="ECO:0000313" key="1">
    <source>
        <dbReference type="EMBL" id="POZ61045.1"/>
    </source>
</evidence>
<proteinExistence type="predicted"/>
<dbReference type="RefSeq" id="WP_103903607.1">
    <property type="nucleotide sequence ID" value="NZ_PQWB01000075.1"/>
</dbReference>
<reference evidence="2" key="1">
    <citation type="submission" date="2018-02" db="EMBL/GenBank/DDBJ databases">
        <authorList>
            <person name="O'Hara-Hanley K."/>
            <person name="Soby S."/>
        </authorList>
    </citation>
    <scope>NUCLEOTIDE SEQUENCE [LARGE SCALE GENOMIC DNA]</scope>
    <source>
        <strain evidence="2">MWU14-2602</strain>
    </source>
</reference>
<name>A0A2S5DD69_9NEIS</name>
<comment type="caution">
    <text evidence="1">The sequence shown here is derived from an EMBL/GenBank/DDBJ whole genome shotgun (WGS) entry which is preliminary data.</text>
</comment>
<dbReference type="EMBL" id="PQWB01000075">
    <property type="protein sequence ID" value="POZ61045.1"/>
    <property type="molecule type" value="Genomic_DNA"/>
</dbReference>
<accession>A0A2S5DD69</accession>
<dbReference type="Proteomes" id="UP000237082">
    <property type="component" value="Unassembled WGS sequence"/>
</dbReference>
<protein>
    <submittedName>
        <fullName evidence="1">Uncharacterized protein</fullName>
    </submittedName>
</protein>